<sequence length="266" mass="29634">MKVSVEVCGGGRATGRGRGGRGFSRDFVDRLLLKDVHMVDHVEVGAPVVVVLVASVMVKLPDGDHPRRVFDRRSGTGRGTEFKREGAGRGNWGTQTDEIVQEAEEPDSKGAKNVDSEKRSGQDDVCDANKDASAKEQEEKEPEEKEMTLEEYQKVLEEKRKALFALKSQERKVNLDKELESMQLLSNKKNDDEVFIKLVSANLGSDKDKRKEGTEKAKKSVSINEFLKPAEGEKYYRAGGRGTGRAVVEVDMEETTMTCRPQLLKM</sequence>
<evidence type="ECO:0000313" key="3">
    <source>
        <dbReference type="EMBL" id="KAK4434846.1"/>
    </source>
</evidence>
<dbReference type="InterPro" id="IPR039764">
    <property type="entry name" value="HABP4/SERBP1-like"/>
</dbReference>
<evidence type="ECO:0000259" key="2">
    <source>
        <dbReference type="SMART" id="SM01233"/>
    </source>
</evidence>
<evidence type="ECO:0000256" key="1">
    <source>
        <dbReference type="SAM" id="MobiDB-lite"/>
    </source>
</evidence>
<dbReference type="AlphaFoldDB" id="A0AAE1YRD6"/>
<feature type="domain" description="Hyaluronan/mRNA-binding protein" evidence="2">
    <location>
        <begin position="66"/>
        <end position="174"/>
    </location>
</feature>
<dbReference type="InterPro" id="IPR006861">
    <property type="entry name" value="HABP4_PAIRBP1-bd"/>
</dbReference>
<accession>A0AAE1YRD6</accession>
<dbReference type="GO" id="GO:0005634">
    <property type="term" value="C:nucleus"/>
    <property type="evidence" value="ECO:0007669"/>
    <property type="project" value="TreeGrafter"/>
</dbReference>
<protein>
    <submittedName>
        <fullName evidence="3">RGG repeats nuclear RNA binding protein A</fullName>
    </submittedName>
</protein>
<comment type="caution">
    <text evidence="3">The sequence shown here is derived from an EMBL/GenBank/DDBJ whole genome shotgun (WGS) entry which is preliminary data.</text>
</comment>
<proteinExistence type="predicted"/>
<organism evidence="3 4">
    <name type="scientific">Sesamum alatum</name>
    <dbReference type="NCBI Taxonomy" id="300844"/>
    <lineage>
        <taxon>Eukaryota</taxon>
        <taxon>Viridiplantae</taxon>
        <taxon>Streptophyta</taxon>
        <taxon>Embryophyta</taxon>
        <taxon>Tracheophyta</taxon>
        <taxon>Spermatophyta</taxon>
        <taxon>Magnoliopsida</taxon>
        <taxon>eudicotyledons</taxon>
        <taxon>Gunneridae</taxon>
        <taxon>Pentapetalae</taxon>
        <taxon>asterids</taxon>
        <taxon>lamiids</taxon>
        <taxon>Lamiales</taxon>
        <taxon>Pedaliaceae</taxon>
        <taxon>Sesamum</taxon>
    </lineage>
</organism>
<dbReference type="SMART" id="SM01233">
    <property type="entry name" value="HABP4_PAI-RBP1"/>
    <property type="match status" value="1"/>
</dbReference>
<dbReference type="Pfam" id="PF04774">
    <property type="entry name" value="HABP4_PAI-RBP1"/>
    <property type="match status" value="1"/>
</dbReference>
<keyword evidence="4" id="KW-1185">Reference proteome</keyword>
<dbReference type="PANTHER" id="PTHR12299:SF17">
    <property type="entry name" value="AT19571P-RELATED"/>
    <property type="match status" value="1"/>
</dbReference>
<dbReference type="EMBL" id="JACGWO010000002">
    <property type="protein sequence ID" value="KAK4434846.1"/>
    <property type="molecule type" value="Genomic_DNA"/>
</dbReference>
<evidence type="ECO:0000313" key="4">
    <source>
        <dbReference type="Proteomes" id="UP001293254"/>
    </source>
</evidence>
<feature type="region of interest" description="Disordered" evidence="1">
    <location>
        <begin position="63"/>
        <end position="148"/>
    </location>
</feature>
<dbReference type="PANTHER" id="PTHR12299">
    <property type="entry name" value="HYALURONIC ACID-BINDING PROTEIN 4"/>
    <property type="match status" value="1"/>
</dbReference>
<name>A0AAE1YRD6_9LAMI</name>
<feature type="compositionally biased region" description="Basic and acidic residues" evidence="1">
    <location>
        <begin position="106"/>
        <end position="148"/>
    </location>
</feature>
<feature type="compositionally biased region" description="Basic and acidic residues" evidence="1">
    <location>
        <begin position="63"/>
        <end position="87"/>
    </location>
</feature>
<reference evidence="3" key="1">
    <citation type="submission" date="2020-06" db="EMBL/GenBank/DDBJ databases">
        <authorList>
            <person name="Li T."/>
            <person name="Hu X."/>
            <person name="Zhang T."/>
            <person name="Song X."/>
            <person name="Zhang H."/>
            <person name="Dai N."/>
            <person name="Sheng W."/>
            <person name="Hou X."/>
            <person name="Wei L."/>
        </authorList>
    </citation>
    <scope>NUCLEOTIDE SEQUENCE</scope>
    <source>
        <strain evidence="3">3651</strain>
        <tissue evidence="3">Leaf</tissue>
    </source>
</reference>
<dbReference type="GO" id="GO:0003723">
    <property type="term" value="F:RNA binding"/>
    <property type="evidence" value="ECO:0007669"/>
    <property type="project" value="InterPro"/>
</dbReference>
<dbReference type="GO" id="GO:0005737">
    <property type="term" value="C:cytoplasm"/>
    <property type="evidence" value="ECO:0007669"/>
    <property type="project" value="TreeGrafter"/>
</dbReference>
<reference evidence="3" key="2">
    <citation type="journal article" date="2024" name="Plant">
        <title>Genomic evolution and insights into agronomic trait innovations of Sesamum species.</title>
        <authorList>
            <person name="Miao H."/>
            <person name="Wang L."/>
            <person name="Qu L."/>
            <person name="Liu H."/>
            <person name="Sun Y."/>
            <person name="Le M."/>
            <person name="Wang Q."/>
            <person name="Wei S."/>
            <person name="Zheng Y."/>
            <person name="Lin W."/>
            <person name="Duan Y."/>
            <person name="Cao H."/>
            <person name="Xiong S."/>
            <person name="Wang X."/>
            <person name="Wei L."/>
            <person name="Li C."/>
            <person name="Ma Q."/>
            <person name="Ju M."/>
            <person name="Zhao R."/>
            <person name="Li G."/>
            <person name="Mu C."/>
            <person name="Tian Q."/>
            <person name="Mei H."/>
            <person name="Zhang T."/>
            <person name="Gao T."/>
            <person name="Zhang H."/>
        </authorList>
    </citation>
    <scope>NUCLEOTIDE SEQUENCE</scope>
    <source>
        <strain evidence="3">3651</strain>
    </source>
</reference>
<gene>
    <name evidence="3" type="ORF">Salat_0647500</name>
</gene>
<dbReference type="Proteomes" id="UP001293254">
    <property type="component" value="Unassembled WGS sequence"/>
</dbReference>
<dbReference type="Gene3D" id="6.10.140.1040">
    <property type="match status" value="1"/>
</dbReference>